<feature type="binding site" evidence="6">
    <location>
        <position position="482"/>
    </location>
    <ligand>
        <name>Zn(2+)</name>
        <dbReference type="ChEBI" id="CHEBI:29105"/>
    </ligand>
</feature>
<feature type="transmembrane region" description="Helical" evidence="8">
    <location>
        <begin position="444"/>
        <end position="463"/>
    </location>
</feature>
<name>A0A315VP36_GAMAF</name>
<dbReference type="GO" id="GO:0046872">
    <property type="term" value="F:metal ion binding"/>
    <property type="evidence" value="ECO:0007669"/>
    <property type="project" value="UniProtKB-KW"/>
</dbReference>
<proteinExistence type="inferred from homology"/>
<feature type="binding site" evidence="6">
    <location>
        <position position="329"/>
    </location>
    <ligand>
        <name>Zn(2+)</name>
        <dbReference type="ChEBI" id="CHEBI:29105"/>
    </ligand>
</feature>
<keyword evidence="3 8" id="KW-0812">Transmembrane</keyword>
<feature type="transmembrane region" description="Helical" evidence="8">
    <location>
        <begin position="522"/>
        <end position="547"/>
    </location>
</feature>
<evidence type="ECO:0000256" key="5">
    <source>
        <dbReference type="ARBA" id="ARBA00023136"/>
    </source>
</evidence>
<sequence length="562" mass="63205">NRSGAERAGSFREVSKPKVVDPERALEFPSLLEHMALVVVPAEIHVSTVRRFLLAGLGQETKEKQLWMFRPYTIKRRRGEPRTPRPAQLSPAQLSVSGRKALSTPEWRRNAAARSCSWGSADGEGLRGPGDPSEAGTSQFKEMLYPVGLRTRILTDVPGMLLVNMSLHALRLITGECCSTEPLILPTGVWEVFPVWRGIGASSAVGWSQGWGRCLRWEPGSQERSSRIPVFDYPVWLVFCRRGRARLREVCQRGRGAIRLPADLLRIKLPQLFDIHQVPKGGQHHLRYFVWRFLALCSAMNFLNDSYTWPLLVYMLLICIYPFTSSCAHTFSSMSAESRHICYFFDYGALSLYSLGCAISYGYYVMPDCWVNSWLHQHFVLIAIGNSLFCTSMSCYSRFVELQFPKRSKALRTGAFVVPFIFDTVPLFYRALICFWGGGTPSDALSSHCFHLLFAFLTCFLFTAHLPERLAPGRFDYIGHSHQLFHISAVVGTHFQMEGVVADMTSRRAWLQLHGAMPSFLGTIGALAISVALNLAIIGIFSAPLLWKTRPGSAQQHACREQ</sequence>
<evidence type="ECO:0000313" key="9">
    <source>
        <dbReference type="EMBL" id="PWA24937.1"/>
    </source>
</evidence>
<keyword evidence="4 8" id="KW-1133">Transmembrane helix</keyword>
<dbReference type="PANTHER" id="PTHR20855:SF39">
    <property type="entry name" value="MEMBRANE PROGESTIN RECEPTOR DELTA"/>
    <property type="match status" value="1"/>
</dbReference>
<comment type="caution">
    <text evidence="9">The sequence shown here is derived from an EMBL/GenBank/DDBJ whole genome shotgun (WGS) entry which is preliminary data.</text>
</comment>
<feature type="non-terminal residue" evidence="9">
    <location>
        <position position="1"/>
    </location>
</feature>
<feature type="transmembrane region" description="Helical" evidence="8">
    <location>
        <begin position="343"/>
        <end position="366"/>
    </location>
</feature>
<feature type="transmembrane region" description="Helical" evidence="8">
    <location>
        <begin position="378"/>
        <end position="396"/>
    </location>
</feature>
<evidence type="ECO:0000256" key="2">
    <source>
        <dbReference type="ARBA" id="ARBA00007018"/>
    </source>
</evidence>
<keyword evidence="6" id="KW-0479">Metal-binding</keyword>
<feature type="binding site" evidence="6">
    <location>
        <position position="486"/>
    </location>
    <ligand>
        <name>Zn(2+)</name>
        <dbReference type="ChEBI" id="CHEBI:29105"/>
    </ligand>
</feature>
<gene>
    <name evidence="9" type="ORF">CCH79_00015474</name>
</gene>
<evidence type="ECO:0000256" key="8">
    <source>
        <dbReference type="SAM" id="Phobius"/>
    </source>
</evidence>
<accession>A0A315VP36</accession>
<dbReference type="InterPro" id="IPR004254">
    <property type="entry name" value="AdipoR/HlyIII-related"/>
</dbReference>
<keyword evidence="10" id="KW-1185">Reference proteome</keyword>
<dbReference type="GO" id="GO:0038023">
    <property type="term" value="F:signaling receptor activity"/>
    <property type="evidence" value="ECO:0007669"/>
    <property type="project" value="TreeGrafter"/>
</dbReference>
<evidence type="ECO:0000256" key="4">
    <source>
        <dbReference type="ARBA" id="ARBA00022989"/>
    </source>
</evidence>
<organism evidence="9 10">
    <name type="scientific">Gambusia affinis</name>
    <name type="common">Western mosquitofish</name>
    <name type="synonym">Heterandria affinis</name>
    <dbReference type="NCBI Taxonomy" id="33528"/>
    <lineage>
        <taxon>Eukaryota</taxon>
        <taxon>Metazoa</taxon>
        <taxon>Chordata</taxon>
        <taxon>Craniata</taxon>
        <taxon>Vertebrata</taxon>
        <taxon>Euteleostomi</taxon>
        <taxon>Actinopterygii</taxon>
        <taxon>Neopterygii</taxon>
        <taxon>Teleostei</taxon>
        <taxon>Neoteleostei</taxon>
        <taxon>Acanthomorphata</taxon>
        <taxon>Ovalentaria</taxon>
        <taxon>Atherinomorphae</taxon>
        <taxon>Cyprinodontiformes</taxon>
        <taxon>Poeciliidae</taxon>
        <taxon>Poeciliinae</taxon>
        <taxon>Gambusia</taxon>
    </lineage>
</organism>
<dbReference type="AlphaFoldDB" id="A0A315VP36"/>
<evidence type="ECO:0000313" key="10">
    <source>
        <dbReference type="Proteomes" id="UP000250572"/>
    </source>
</evidence>
<evidence type="ECO:0000256" key="7">
    <source>
        <dbReference type="SAM" id="MobiDB-lite"/>
    </source>
</evidence>
<feature type="region of interest" description="Disordered" evidence="7">
    <location>
        <begin position="77"/>
        <end position="137"/>
    </location>
</feature>
<keyword evidence="5 8" id="KW-0472">Membrane</keyword>
<dbReference type="Proteomes" id="UP000250572">
    <property type="component" value="Unassembled WGS sequence"/>
</dbReference>
<dbReference type="Pfam" id="PF03006">
    <property type="entry name" value="HlyIII"/>
    <property type="match status" value="1"/>
</dbReference>
<evidence type="ECO:0008006" key="11">
    <source>
        <dbReference type="Google" id="ProtNLM"/>
    </source>
</evidence>
<keyword evidence="6" id="KW-0862">Zinc</keyword>
<dbReference type="GO" id="GO:0016020">
    <property type="term" value="C:membrane"/>
    <property type="evidence" value="ECO:0007669"/>
    <property type="project" value="UniProtKB-SubCell"/>
</dbReference>
<evidence type="ECO:0000256" key="6">
    <source>
        <dbReference type="PIRSR" id="PIRSR604254-1"/>
    </source>
</evidence>
<protein>
    <recommendedName>
        <fullName evidence="11">Progestin and adipoQ receptor family member VI</fullName>
    </recommendedName>
</protein>
<feature type="transmembrane region" description="Helical" evidence="8">
    <location>
        <begin position="416"/>
        <end position="438"/>
    </location>
</feature>
<evidence type="ECO:0000256" key="3">
    <source>
        <dbReference type="ARBA" id="ARBA00022692"/>
    </source>
</evidence>
<comment type="subcellular location">
    <subcellularLocation>
        <location evidence="1">Membrane</location>
        <topology evidence="1">Multi-pass membrane protein</topology>
    </subcellularLocation>
</comment>
<dbReference type="STRING" id="33528.ENSGAFP00000032222"/>
<feature type="transmembrane region" description="Helical" evidence="8">
    <location>
        <begin position="309"/>
        <end position="331"/>
    </location>
</feature>
<dbReference type="PANTHER" id="PTHR20855">
    <property type="entry name" value="ADIPOR/PROGESTIN RECEPTOR-RELATED"/>
    <property type="match status" value="1"/>
</dbReference>
<dbReference type="EMBL" id="NHOQ01001373">
    <property type="protein sequence ID" value="PWA24937.1"/>
    <property type="molecule type" value="Genomic_DNA"/>
</dbReference>
<comment type="similarity">
    <text evidence="2">Belongs to the ADIPOR family.</text>
</comment>
<reference evidence="9 10" key="1">
    <citation type="journal article" date="2018" name="G3 (Bethesda)">
        <title>A High-Quality Reference Genome for the Invasive Mosquitofish Gambusia affinis Using a Chicago Library.</title>
        <authorList>
            <person name="Hoffberg S.L."/>
            <person name="Troendle N.J."/>
            <person name="Glenn T.C."/>
            <person name="Mahmud O."/>
            <person name="Louha S."/>
            <person name="Chalopin D."/>
            <person name="Bennetzen J.L."/>
            <person name="Mauricio R."/>
        </authorList>
    </citation>
    <scope>NUCLEOTIDE SEQUENCE [LARGE SCALE GENOMIC DNA]</scope>
    <source>
        <strain evidence="9">NE01/NJP1002.9</strain>
        <tissue evidence="9">Muscle</tissue>
    </source>
</reference>
<evidence type="ECO:0000256" key="1">
    <source>
        <dbReference type="ARBA" id="ARBA00004141"/>
    </source>
</evidence>